<feature type="region of interest" description="Disordered" evidence="1">
    <location>
        <begin position="363"/>
        <end position="383"/>
    </location>
</feature>
<dbReference type="InterPro" id="IPR006734">
    <property type="entry name" value="PLATZ"/>
</dbReference>
<feature type="region of interest" description="Disordered" evidence="1">
    <location>
        <begin position="416"/>
        <end position="451"/>
    </location>
</feature>
<dbReference type="Pfam" id="PF04640">
    <property type="entry name" value="PLATZ"/>
    <property type="match status" value="1"/>
</dbReference>
<evidence type="ECO:0000313" key="2">
    <source>
        <dbReference type="EMBL" id="CAA0806042.1"/>
    </source>
</evidence>
<dbReference type="EMBL" id="CACSLK010000214">
    <property type="protein sequence ID" value="CAA0806042.1"/>
    <property type="molecule type" value="Genomic_DNA"/>
</dbReference>
<dbReference type="PROSITE" id="PS51257">
    <property type="entry name" value="PROKAR_LIPOPROTEIN"/>
    <property type="match status" value="1"/>
</dbReference>
<dbReference type="PANTHER" id="PTHR31065">
    <property type="entry name" value="PLATZ TRANSCRIPTION FACTOR FAMILY PROTEIN"/>
    <property type="match status" value="1"/>
</dbReference>
<sequence>MRSIVFQYEVGRGLRSSPEVEPCNSTMTSMAQGCVVRLNNQPNMCFVAAHVFDLIDNCEPKSYEDALKSENLVQWLNAMNEEMTSLHVNNTWILVPKPANCSSGLYGKVRGVDDPCQPESCEPTLGQGDFGGVFTSGLFSGGVALCDGRWCYHLASSAGIIERATRNEFRIERLLFGANRELSGFYGDFSRPDGCCQSLPELYVLRQLESPEVPGWLRGLMGEKFFNACILHEGAKKNEKNVFCLDCCEGICPHCVPDHHSHRLMQIRRYVYQDVLRLVDAVKLIDCDHVQSYTSNSAKVVFLHQRPQARLHRASAPICITCDRNLQKSSLFCSISCKLEHVLRTRSKLSKYLRECKLLGLPEPNPEDGRMTPDSVLEPAGSARTESCSAGGGGLVDCPALISTATTTTTMEVVRKKRSTLPGNRPACKPVCRPVSETNRRKGSPHRSPLY</sequence>
<dbReference type="OrthoDB" id="1908108at2759"/>
<proteinExistence type="predicted"/>
<organism evidence="2 3">
    <name type="scientific">Striga hermonthica</name>
    <name type="common">Purple witchweed</name>
    <name type="synonym">Buchnera hermonthica</name>
    <dbReference type="NCBI Taxonomy" id="68872"/>
    <lineage>
        <taxon>Eukaryota</taxon>
        <taxon>Viridiplantae</taxon>
        <taxon>Streptophyta</taxon>
        <taxon>Embryophyta</taxon>
        <taxon>Tracheophyta</taxon>
        <taxon>Spermatophyta</taxon>
        <taxon>Magnoliopsida</taxon>
        <taxon>eudicotyledons</taxon>
        <taxon>Gunneridae</taxon>
        <taxon>Pentapetalae</taxon>
        <taxon>asterids</taxon>
        <taxon>lamiids</taxon>
        <taxon>Lamiales</taxon>
        <taxon>Orobanchaceae</taxon>
        <taxon>Buchnereae</taxon>
        <taxon>Striga</taxon>
    </lineage>
</organism>
<protein>
    <submittedName>
        <fullName evidence="2">PLATZ transcription factor family protein</fullName>
    </submittedName>
</protein>
<reference evidence="2" key="1">
    <citation type="submission" date="2019-12" db="EMBL/GenBank/DDBJ databases">
        <authorList>
            <person name="Scholes J."/>
        </authorList>
    </citation>
    <scope>NUCLEOTIDE SEQUENCE</scope>
</reference>
<name>A0A9N7R1R4_STRHE</name>
<dbReference type="PANTHER" id="PTHR31065:SF1">
    <property type="entry name" value="OS09G0116050 PROTEIN"/>
    <property type="match status" value="1"/>
</dbReference>
<keyword evidence="3" id="KW-1185">Reference proteome</keyword>
<dbReference type="Proteomes" id="UP001153555">
    <property type="component" value="Unassembled WGS sequence"/>
</dbReference>
<evidence type="ECO:0000256" key="1">
    <source>
        <dbReference type="SAM" id="MobiDB-lite"/>
    </source>
</evidence>
<comment type="caution">
    <text evidence="2">The sequence shown here is derived from an EMBL/GenBank/DDBJ whole genome shotgun (WGS) entry which is preliminary data.</text>
</comment>
<gene>
    <name evidence="2" type="ORF">SHERM_00945</name>
</gene>
<accession>A0A9N7R1R4</accession>
<dbReference type="AlphaFoldDB" id="A0A9N7R1R4"/>
<evidence type="ECO:0000313" key="3">
    <source>
        <dbReference type="Proteomes" id="UP001153555"/>
    </source>
</evidence>